<evidence type="ECO:0000256" key="8">
    <source>
        <dbReference type="SAM" id="MobiDB-lite"/>
    </source>
</evidence>
<reference evidence="11" key="2">
    <citation type="submission" date="2025-08" db="UniProtKB">
        <authorList>
            <consortium name="Ensembl"/>
        </authorList>
    </citation>
    <scope>IDENTIFICATION</scope>
</reference>
<evidence type="ECO:0000256" key="5">
    <source>
        <dbReference type="ARBA" id="ARBA00023322"/>
    </source>
</evidence>
<dbReference type="GO" id="GO:0031707">
    <property type="term" value="F:endothelin A receptor binding"/>
    <property type="evidence" value="ECO:0007669"/>
    <property type="project" value="TreeGrafter"/>
</dbReference>
<dbReference type="Proteomes" id="UP000694680">
    <property type="component" value="Chromosome 11"/>
</dbReference>
<evidence type="ECO:0000313" key="12">
    <source>
        <dbReference type="Proteomes" id="UP000694680"/>
    </source>
</evidence>
<keyword evidence="5" id="KW-0839">Vasoconstrictor</keyword>
<protein>
    <recommendedName>
        <fullName evidence="6">Endothelin-1</fullName>
    </recommendedName>
</protein>
<gene>
    <name evidence="11" type="primary">edn1</name>
</gene>
<dbReference type="GO" id="GO:0005179">
    <property type="term" value="F:hormone activity"/>
    <property type="evidence" value="ECO:0007669"/>
    <property type="project" value="TreeGrafter"/>
</dbReference>
<dbReference type="GO" id="GO:0006874">
    <property type="term" value="P:intracellular calcium ion homeostasis"/>
    <property type="evidence" value="ECO:0007669"/>
    <property type="project" value="TreeGrafter"/>
</dbReference>
<dbReference type="GO" id="GO:0014826">
    <property type="term" value="P:vein smooth muscle contraction"/>
    <property type="evidence" value="ECO:0007669"/>
    <property type="project" value="TreeGrafter"/>
</dbReference>
<dbReference type="Pfam" id="PF00322">
    <property type="entry name" value="Endothelin"/>
    <property type="match status" value="1"/>
</dbReference>
<evidence type="ECO:0000256" key="1">
    <source>
        <dbReference type="ARBA" id="ARBA00004613"/>
    </source>
</evidence>
<feature type="signal peptide" evidence="9">
    <location>
        <begin position="1"/>
        <end position="23"/>
    </location>
</feature>
<evidence type="ECO:0000256" key="3">
    <source>
        <dbReference type="ARBA" id="ARBA00022525"/>
    </source>
</evidence>
<dbReference type="InterPro" id="IPR019764">
    <property type="entry name" value="Endothelin_toxin_CS"/>
</dbReference>
<keyword evidence="4" id="KW-0838">Vasoactive</keyword>
<feature type="domain" description="Endothelin-like toxin" evidence="10">
    <location>
        <begin position="41"/>
        <end position="62"/>
    </location>
</feature>
<comment type="subcellular location">
    <subcellularLocation>
        <location evidence="1">Secreted</location>
    </subcellularLocation>
</comment>
<sequence length="193" mass="21760">MDSAVLFLLLSVISSWIFCTVLPAPTAAVPDARRHHVRNKRCSCASFLDKECVYFCHLDIIWVNTPERVVSYGLGNAPRTKRSVTETMATDHRSRCKCLHGGDGTCRSFCGVKNNLRHDVATRSVDDCAEKQCKHKPSTDAGSRRITNSTSERASPAALRAVLKSRLLLQKWRVRQRHRTRTRDEDDTRPPLG</sequence>
<dbReference type="GO" id="GO:0005615">
    <property type="term" value="C:extracellular space"/>
    <property type="evidence" value="ECO:0007669"/>
    <property type="project" value="TreeGrafter"/>
</dbReference>
<keyword evidence="3" id="KW-0964">Secreted</keyword>
<accession>A0A8C5DM62</accession>
<dbReference type="PANTHER" id="PTHR13874:SF10">
    <property type="entry name" value="ENDOTHELIN-1"/>
    <property type="match status" value="1"/>
</dbReference>
<dbReference type="GO" id="GO:0003100">
    <property type="term" value="P:regulation of systemic arterial blood pressure by endothelin"/>
    <property type="evidence" value="ECO:0007669"/>
    <property type="project" value="TreeGrafter"/>
</dbReference>
<evidence type="ECO:0000313" key="11">
    <source>
        <dbReference type="Ensembl" id="ENSGWIP00000008961.1"/>
    </source>
</evidence>
<reference evidence="11" key="3">
    <citation type="submission" date="2025-09" db="UniProtKB">
        <authorList>
            <consortium name="Ensembl"/>
        </authorList>
    </citation>
    <scope>IDENTIFICATION</scope>
</reference>
<dbReference type="Ensembl" id="ENSGWIT00000010002.1">
    <property type="protein sequence ID" value="ENSGWIP00000008961.1"/>
    <property type="gene ID" value="ENSGWIG00000005338.1"/>
</dbReference>
<evidence type="ECO:0000256" key="6">
    <source>
        <dbReference type="ARBA" id="ARBA00040197"/>
    </source>
</evidence>
<dbReference type="InterPro" id="IPR001928">
    <property type="entry name" value="Endothln-like_toxin"/>
</dbReference>
<feature type="domain" description="Endothelin-like toxin" evidence="10">
    <location>
        <begin position="95"/>
        <end position="116"/>
    </location>
</feature>
<dbReference type="InterPro" id="IPR020475">
    <property type="entry name" value="Endothelin"/>
</dbReference>
<dbReference type="AlphaFoldDB" id="A0A8C5DM62"/>
<proteinExistence type="inferred from homology"/>
<dbReference type="CTD" id="1906"/>
<organism evidence="11 12">
    <name type="scientific">Gouania willdenowi</name>
    <name type="common">Blunt-snouted clingfish</name>
    <name type="synonym">Lepadogaster willdenowi</name>
    <dbReference type="NCBI Taxonomy" id="441366"/>
    <lineage>
        <taxon>Eukaryota</taxon>
        <taxon>Metazoa</taxon>
        <taxon>Chordata</taxon>
        <taxon>Craniata</taxon>
        <taxon>Vertebrata</taxon>
        <taxon>Euteleostomi</taxon>
        <taxon>Actinopterygii</taxon>
        <taxon>Neopterygii</taxon>
        <taxon>Teleostei</taxon>
        <taxon>Neoteleostei</taxon>
        <taxon>Acanthomorphata</taxon>
        <taxon>Ovalentaria</taxon>
        <taxon>Blenniimorphae</taxon>
        <taxon>Blenniiformes</taxon>
        <taxon>Gobiesocoidei</taxon>
        <taxon>Gobiesocidae</taxon>
        <taxon>Gobiesocinae</taxon>
        <taxon>Gouania</taxon>
    </lineage>
</organism>
<evidence type="ECO:0000259" key="10">
    <source>
        <dbReference type="SMART" id="SM00272"/>
    </source>
</evidence>
<feature type="chain" id="PRO_5034612226" description="Endothelin-1" evidence="9">
    <location>
        <begin position="24"/>
        <end position="193"/>
    </location>
</feature>
<comment type="similarity">
    <text evidence="2">Belongs to the endothelin/sarafotoxin family.</text>
</comment>
<keyword evidence="9" id="KW-0732">Signal</keyword>
<dbReference type="GeneID" id="114472258"/>
<dbReference type="GO" id="GO:0019229">
    <property type="term" value="P:regulation of vasoconstriction"/>
    <property type="evidence" value="ECO:0007669"/>
    <property type="project" value="InterPro"/>
</dbReference>
<evidence type="ECO:0000256" key="7">
    <source>
        <dbReference type="ARBA" id="ARBA00046081"/>
    </source>
</evidence>
<keyword evidence="12" id="KW-1185">Reference proteome</keyword>
<dbReference type="SMART" id="SM00272">
    <property type="entry name" value="END"/>
    <property type="match status" value="2"/>
</dbReference>
<evidence type="ECO:0000256" key="9">
    <source>
        <dbReference type="SAM" id="SignalP"/>
    </source>
</evidence>
<dbReference type="GO" id="GO:0031708">
    <property type="term" value="F:endothelin B receptor binding"/>
    <property type="evidence" value="ECO:0007669"/>
    <property type="project" value="TreeGrafter"/>
</dbReference>
<name>A0A8C5DM62_GOUWI</name>
<evidence type="ECO:0000256" key="4">
    <source>
        <dbReference type="ARBA" id="ARBA00022858"/>
    </source>
</evidence>
<feature type="region of interest" description="Disordered" evidence="8">
    <location>
        <begin position="133"/>
        <end position="157"/>
    </location>
</feature>
<comment type="function">
    <text evidence="7">Endothelins are endothelium-derived vasoconstrictor peptides. Probable ligand for G-protein coupled receptors EDNRA and EDNRB which activates PTK2B, BCAR1, BCAR3 and, GTPases RAP1 and RHOA cascade in glomerular mesangial cells. Also binds the DEAR/FBXW7-AS1 receptor. Promotes mesenteric arterial wall remodeling via activation of ROCK signaling and subsequent colocalization of NFATC3 with F-actin filaments. NFATC3 then translocates to the nucleus where it subsequently promotes the transcription of the smooth muscle hypertrophy and differentiation marker ACTA2.</text>
</comment>
<dbReference type="PROSITE" id="PS00270">
    <property type="entry name" value="ENDOTHELIN"/>
    <property type="match status" value="2"/>
</dbReference>
<dbReference type="RefSeq" id="XP_028317257.1">
    <property type="nucleotide sequence ID" value="XM_028461456.1"/>
</dbReference>
<dbReference type="OrthoDB" id="9362154at2759"/>
<dbReference type="PRINTS" id="PR00365">
    <property type="entry name" value="ENDOTHELIN"/>
</dbReference>
<evidence type="ECO:0000256" key="2">
    <source>
        <dbReference type="ARBA" id="ARBA00010959"/>
    </source>
</evidence>
<dbReference type="PANTHER" id="PTHR13874">
    <property type="entry name" value="ENDOTHELIN"/>
    <property type="match status" value="1"/>
</dbReference>
<reference evidence="11" key="1">
    <citation type="submission" date="2020-06" db="EMBL/GenBank/DDBJ databases">
        <authorList>
            <consortium name="Wellcome Sanger Institute Data Sharing"/>
        </authorList>
    </citation>
    <scope>NUCLEOTIDE SEQUENCE [LARGE SCALE GENOMIC DNA]</scope>
</reference>